<proteinExistence type="predicted"/>
<sequence>MSATPNHGFPLEHETKTLIGIAFEIHRILGTGFLEIVYKDAFEYELHQRGIPFSRENEYKIKYKDIFLKHRFHADFVVFDKVILEVKSQNGIAEKNVAQTLNYLKTSGCKVGLILNFGETSLQVKRYVL</sequence>
<evidence type="ECO:0000313" key="2">
    <source>
        <dbReference type="Proteomes" id="UP000753802"/>
    </source>
</evidence>
<dbReference type="Proteomes" id="UP000753802">
    <property type="component" value="Unassembled WGS sequence"/>
</dbReference>
<organism evidence="1 2">
    <name type="scientific">Sediminibacterium roseum</name>
    <dbReference type="NCBI Taxonomy" id="1978412"/>
    <lineage>
        <taxon>Bacteria</taxon>
        <taxon>Pseudomonadati</taxon>
        <taxon>Bacteroidota</taxon>
        <taxon>Chitinophagia</taxon>
        <taxon>Chitinophagales</taxon>
        <taxon>Chitinophagaceae</taxon>
        <taxon>Sediminibacterium</taxon>
    </lineage>
</organism>
<keyword evidence="2" id="KW-1185">Reference proteome</keyword>
<accession>A0ABW9ZZA5</accession>
<evidence type="ECO:0000313" key="1">
    <source>
        <dbReference type="EMBL" id="NCI51885.1"/>
    </source>
</evidence>
<dbReference type="EMBL" id="JAACJS010000015">
    <property type="protein sequence ID" value="NCI51885.1"/>
    <property type="molecule type" value="Genomic_DNA"/>
</dbReference>
<name>A0ABW9ZZA5_9BACT</name>
<dbReference type="NCBIfam" id="TIGR04256">
    <property type="entry name" value="GxxExxY"/>
    <property type="match status" value="1"/>
</dbReference>
<gene>
    <name evidence="1" type="ORF">GWC95_18315</name>
</gene>
<dbReference type="Pfam" id="PF13366">
    <property type="entry name" value="PDDEXK_3"/>
    <property type="match status" value="1"/>
</dbReference>
<reference evidence="1 2" key="1">
    <citation type="submission" date="2020-01" db="EMBL/GenBank/DDBJ databases">
        <title>Genome analysis.</title>
        <authorList>
            <person name="Wu S."/>
            <person name="Wang G."/>
        </authorList>
    </citation>
    <scope>NUCLEOTIDE SEQUENCE [LARGE SCALE GENOMIC DNA]</scope>
    <source>
        <strain evidence="1 2">SYL130</strain>
    </source>
</reference>
<dbReference type="InterPro" id="IPR026350">
    <property type="entry name" value="GxxExxY"/>
</dbReference>
<comment type="caution">
    <text evidence="1">The sequence shown here is derived from an EMBL/GenBank/DDBJ whole genome shotgun (WGS) entry which is preliminary data.</text>
</comment>
<protein>
    <submittedName>
        <fullName evidence="1">GxxExxY protein</fullName>
    </submittedName>
</protein>